<dbReference type="AlphaFoldDB" id="A0A058ZC73"/>
<proteinExistence type="predicted"/>
<gene>
    <name evidence="1" type="ORF">H696_02485</name>
</gene>
<reference evidence="1" key="1">
    <citation type="submission" date="2013-04" db="EMBL/GenBank/DDBJ databases">
        <title>The Genome Sequence of Fonticula alba ATCC 38817.</title>
        <authorList>
            <consortium name="The Broad Institute Genomics Platform"/>
            <person name="Russ C."/>
            <person name="Cuomo C."/>
            <person name="Burger G."/>
            <person name="Gray M.W."/>
            <person name="Holland P.W.H."/>
            <person name="King N."/>
            <person name="Lang F.B.F."/>
            <person name="Roger A.J."/>
            <person name="Ruiz-Trillo I."/>
            <person name="Brown M."/>
            <person name="Walker B."/>
            <person name="Young S."/>
            <person name="Zeng Q."/>
            <person name="Gargeya S."/>
            <person name="Fitzgerald M."/>
            <person name="Haas B."/>
            <person name="Abouelleil A."/>
            <person name="Allen A.W."/>
            <person name="Alvarado L."/>
            <person name="Arachchi H.M."/>
            <person name="Berlin A.M."/>
            <person name="Chapman S.B."/>
            <person name="Gainer-Dewar J."/>
            <person name="Goldberg J."/>
            <person name="Griggs A."/>
            <person name="Gujja S."/>
            <person name="Hansen M."/>
            <person name="Howarth C."/>
            <person name="Imamovic A."/>
            <person name="Ireland A."/>
            <person name="Larimer J."/>
            <person name="McCowan C."/>
            <person name="Murphy C."/>
            <person name="Pearson M."/>
            <person name="Poon T.W."/>
            <person name="Priest M."/>
            <person name="Roberts A."/>
            <person name="Saif S."/>
            <person name="Shea T."/>
            <person name="Sisk P."/>
            <person name="Sykes S."/>
            <person name="Wortman J."/>
            <person name="Nusbaum C."/>
            <person name="Birren B."/>
        </authorList>
    </citation>
    <scope>NUCLEOTIDE SEQUENCE [LARGE SCALE GENOMIC DNA]</scope>
    <source>
        <strain evidence="1">ATCC 38817</strain>
    </source>
</reference>
<dbReference type="GeneID" id="20527210"/>
<dbReference type="EMBL" id="KB932203">
    <property type="protein sequence ID" value="KCV71546.1"/>
    <property type="molecule type" value="Genomic_DNA"/>
</dbReference>
<evidence type="ECO:0000313" key="2">
    <source>
        <dbReference type="Proteomes" id="UP000030693"/>
    </source>
</evidence>
<protein>
    <submittedName>
        <fullName evidence="1">Uncharacterized protein</fullName>
    </submittedName>
</protein>
<evidence type="ECO:0000313" key="1">
    <source>
        <dbReference type="EMBL" id="KCV71546.1"/>
    </source>
</evidence>
<accession>A0A058ZC73</accession>
<sequence>MTFSKNDFERLVLSVLPPSGEPQSHMNETQLAQLVHYASTQSEKLSRLMLFIQASLIESHRARELPITETYVHMINAIVAKTAVSHGSIYSRHILEMICYLIRCMSADGLPLASSATSDIPLDDVRMATSLLFPLVAVRVPVSKDPLLPSCFVPLFEQMLAGFTALLDRPADLSAHDRAISRLALAALRAICLGAASSVWLNDTPDIYGRMVSALVRVVGLADQWSAEALFHKRAMAVMGPVRAIGDLARDMSAFHSVHRCMLGYHALRTLQHLASQADVSTFNWLSSYRKDWPYVFVADLMLQLRKYLDASSSHGLLAYLIDRINAFEADDLDKGTFLYVTIHLVLVLRMVFEGMFPSGFSEAGRRPAPFALPSTEDHSLYLADLGEEEPARGEYQWDALLAGDAPSADRPSPFPAGSLRLFGSGPSATGTEAHGIGPSPMRMPIVEMLECCLGHWSLRYPHQVRLRIVKREWSSTPIISQRSVALPPLDTDPFQVEDLQSKVFKLCWLLLSLAEVLIRRIDTLTDRMACSLSILRIVTALAGGELDEATMDHRLPVLVNTAGRIARAPPVLDAFAKAHGGRLLASLTSVFGRELSLTSAPAPGADPLSMGDILGLVVALADYTGLQAAAAASDGMGDPAVLPAAGGPAVAVVVAALAAAADSASASPSTRAAHTHNLLALVACLYLSRLSALVPAAACPVPTSVHEQLLLATRAAVDLAALAAALPEFEPYLTDLSIALSIAGGIAFAPEDLTYAPLCPPPSPPASIRLVAFDWVGLASALACSADKLGTEKAGLLFRLD</sequence>
<keyword evidence="2" id="KW-1185">Reference proteome</keyword>
<name>A0A058ZC73_FONAL</name>
<organism evidence="1">
    <name type="scientific">Fonticula alba</name>
    <name type="common">Slime mold</name>
    <dbReference type="NCBI Taxonomy" id="691883"/>
    <lineage>
        <taxon>Eukaryota</taxon>
        <taxon>Rotosphaerida</taxon>
        <taxon>Fonticulaceae</taxon>
        <taxon>Fonticula</taxon>
    </lineage>
</organism>
<dbReference type="Proteomes" id="UP000030693">
    <property type="component" value="Unassembled WGS sequence"/>
</dbReference>
<dbReference type="RefSeq" id="XP_009494669.1">
    <property type="nucleotide sequence ID" value="XM_009496394.1"/>
</dbReference>